<evidence type="ECO:0000313" key="2">
    <source>
        <dbReference type="Proteomes" id="UP000799755"/>
    </source>
</evidence>
<gene>
    <name evidence="1" type="ORF">BDR25DRAFT_24904</name>
</gene>
<name>A0ACB6QXJ6_9PLEO</name>
<keyword evidence="2" id="KW-1185">Reference proteome</keyword>
<protein>
    <submittedName>
        <fullName evidence="1">Uncharacterized protein</fullName>
    </submittedName>
</protein>
<dbReference type="Proteomes" id="UP000799755">
    <property type="component" value="Unassembled WGS sequence"/>
</dbReference>
<reference evidence="1" key="1">
    <citation type="journal article" date="2020" name="Stud. Mycol.">
        <title>101 Dothideomycetes genomes: a test case for predicting lifestyles and emergence of pathogens.</title>
        <authorList>
            <person name="Haridas S."/>
            <person name="Albert R."/>
            <person name="Binder M."/>
            <person name="Bloem J."/>
            <person name="Labutti K."/>
            <person name="Salamov A."/>
            <person name="Andreopoulos B."/>
            <person name="Baker S."/>
            <person name="Barry K."/>
            <person name="Bills G."/>
            <person name="Bluhm B."/>
            <person name="Cannon C."/>
            <person name="Castanera R."/>
            <person name="Culley D."/>
            <person name="Daum C."/>
            <person name="Ezra D."/>
            <person name="Gonzalez J."/>
            <person name="Henrissat B."/>
            <person name="Kuo A."/>
            <person name="Liang C."/>
            <person name="Lipzen A."/>
            <person name="Lutzoni F."/>
            <person name="Magnuson J."/>
            <person name="Mondo S."/>
            <person name="Nolan M."/>
            <person name="Ohm R."/>
            <person name="Pangilinan J."/>
            <person name="Park H.-J."/>
            <person name="Ramirez L."/>
            <person name="Alfaro M."/>
            <person name="Sun H."/>
            <person name="Tritt A."/>
            <person name="Yoshinaga Y."/>
            <person name="Zwiers L.-H."/>
            <person name="Turgeon B."/>
            <person name="Goodwin S."/>
            <person name="Spatafora J."/>
            <person name="Crous P."/>
            <person name="Grigoriev I."/>
        </authorList>
    </citation>
    <scope>NUCLEOTIDE SEQUENCE</scope>
    <source>
        <strain evidence="1">ATCC 200398</strain>
    </source>
</reference>
<comment type="caution">
    <text evidence="1">The sequence shown here is derived from an EMBL/GenBank/DDBJ whole genome shotgun (WGS) entry which is preliminary data.</text>
</comment>
<evidence type="ECO:0000313" key="1">
    <source>
        <dbReference type="EMBL" id="KAF2471235.1"/>
    </source>
</evidence>
<accession>A0ACB6QXJ6</accession>
<dbReference type="EMBL" id="MU003505">
    <property type="protein sequence ID" value="KAF2471235.1"/>
    <property type="molecule type" value="Genomic_DNA"/>
</dbReference>
<organism evidence="1 2">
    <name type="scientific">Lindgomyces ingoldianus</name>
    <dbReference type="NCBI Taxonomy" id="673940"/>
    <lineage>
        <taxon>Eukaryota</taxon>
        <taxon>Fungi</taxon>
        <taxon>Dikarya</taxon>
        <taxon>Ascomycota</taxon>
        <taxon>Pezizomycotina</taxon>
        <taxon>Dothideomycetes</taxon>
        <taxon>Pleosporomycetidae</taxon>
        <taxon>Pleosporales</taxon>
        <taxon>Lindgomycetaceae</taxon>
        <taxon>Lindgomyces</taxon>
    </lineage>
</organism>
<sequence>MHTVTGWETAVSTRGGTESGAETETARGDMWGWNTITGSETSGRYLFPPSTPPSPSNAGATSISPKVGAPIIVGTVLGGVVGILLLSLGLWVWRRQRKKMNEEEREIKRKAKGKEKAGHTEEAVIKKGKESANDDTEGDQGKGTEGERGGNKSEL</sequence>
<proteinExistence type="predicted"/>